<dbReference type="AlphaFoldDB" id="A0A366JM80"/>
<name>A0A366JM80_CYTFI</name>
<evidence type="ECO:0000313" key="2">
    <source>
        <dbReference type="Proteomes" id="UP000252731"/>
    </source>
</evidence>
<proteinExistence type="predicted"/>
<keyword evidence="2" id="KW-1185">Reference proteome</keyword>
<dbReference type="Proteomes" id="UP000252731">
    <property type="component" value="Unassembled WGS sequence"/>
</dbReference>
<gene>
    <name evidence="1" type="ORF">DFO70_113141</name>
</gene>
<reference evidence="1 2" key="1">
    <citation type="submission" date="2018-06" db="EMBL/GenBank/DDBJ databases">
        <title>Freshwater and sediment microbial communities from various areas in North America, analyzing microbe dynamics in response to fracking.</title>
        <authorList>
            <person name="Lamendella R."/>
        </authorList>
    </citation>
    <scope>NUCLEOTIDE SEQUENCE [LARGE SCALE GENOMIC DNA]</scope>
    <source>
        <strain evidence="1 2">14_TX</strain>
    </source>
</reference>
<feature type="non-terminal residue" evidence="1">
    <location>
        <position position="1"/>
    </location>
</feature>
<evidence type="ECO:0000313" key="1">
    <source>
        <dbReference type="EMBL" id="RBP88817.1"/>
    </source>
</evidence>
<dbReference type="EMBL" id="QNSF01000013">
    <property type="protein sequence ID" value="RBP88817.1"/>
    <property type="molecule type" value="Genomic_DNA"/>
</dbReference>
<sequence>NNKNAAYRKISIYFLILSKYKDKQIISKFVINSIGKTTSERTIPSDSFNQNRKVAAL</sequence>
<organism evidence="1 2">
    <name type="scientific">Cytobacillus firmus</name>
    <name type="common">Bacillus firmus</name>
    <dbReference type="NCBI Taxonomy" id="1399"/>
    <lineage>
        <taxon>Bacteria</taxon>
        <taxon>Bacillati</taxon>
        <taxon>Bacillota</taxon>
        <taxon>Bacilli</taxon>
        <taxon>Bacillales</taxon>
        <taxon>Bacillaceae</taxon>
        <taxon>Cytobacillus</taxon>
    </lineage>
</organism>
<accession>A0A366JM80</accession>
<protein>
    <submittedName>
        <fullName evidence="1">Uncharacterized protein</fullName>
    </submittedName>
</protein>
<comment type="caution">
    <text evidence="1">The sequence shown here is derived from an EMBL/GenBank/DDBJ whole genome shotgun (WGS) entry which is preliminary data.</text>
</comment>